<feature type="compositionally biased region" description="Low complexity" evidence="2">
    <location>
        <begin position="266"/>
        <end position="277"/>
    </location>
</feature>
<keyword evidence="1" id="KW-0175">Coiled coil</keyword>
<dbReference type="EMBL" id="JANVFT010000082">
    <property type="protein sequence ID" value="KAJ4472750.1"/>
    <property type="molecule type" value="Genomic_DNA"/>
</dbReference>
<gene>
    <name evidence="3" type="ORF">C8R41DRAFT_870367</name>
</gene>
<evidence type="ECO:0000313" key="4">
    <source>
        <dbReference type="Proteomes" id="UP001150217"/>
    </source>
</evidence>
<protein>
    <submittedName>
        <fullName evidence="3">Uncharacterized protein</fullName>
    </submittedName>
</protein>
<accession>A0ABQ8V4M5</accession>
<keyword evidence="4" id="KW-1185">Reference proteome</keyword>
<feature type="coiled-coil region" evidence="1">
    <location>
        <begin position="135"/>
        <end position="162"/>
    </location>
</feature>
<dbReference type="Proteomes" id="UP001150217">
    <property type="component" value="Unassembled WGS sequence"/>
</dbReference>
<feature type="region of interest" description="Disordered" evidence="2">
    <location>
        <begin position="259"/>
        <end position="285"/>
    </location>
</feature>
<organism evidence="3 4">
    <name type="scientific">Lentinula lateritia</name>
    <dbReference type="NCBI Taxonomy" id="40482"/>
    <lineage>
        <taxon>Eukaryota</taxon>
        <taxon>Fungi</taxon>
        <taxon>Dikarya</taxon>
        <taxon>Basidiomycota</taxon>
        <taxon>Agaricomycotina</taxon>
        <taxon>Agaricomycetes</taxon>
        <taxon>Agaricomycetidae</taxon>
        <taxon>Agaricales</taxon>
        <taxon>Marasmiineae</taxon>
        <taxon>Omphalotaceae</taxon>
        <taxon>Lentinula</taxon>
    </lineage>
</organism>
<proteinExistence type="predicted"/>
<evidence type="ECO:0000256" key="2">
    <source>
        <dbReference type="SAM" id="MobiDB-lite"/>
    </source>
</evidence>
<sequence length="285" mass="32598">MLGLSEREQRRQRVARASRVTNCDLDDGERDSNDIGIAVTPKVHETIVIDLSSESEDEELQDNYNPHQELEGHNVQVKELETESIRAKEKASRKLPSLTEQLNYADSRLESFMQHGHRVDRTNDTHSQLVEFEEKKQLEQENERLHKENTELKCQLNNIIQHDLAEHTHLNILNRLLLQTKHDFLHENMSPPVVIETFDNLSSQLRELADRRLENIPVGFGSIMGVISHQNGRANIKESNEGYTSRKQHVFVYITRTEPKDPGVRSSGISQNPSSSSDVILVLGS</sequence>
<evidence type="ECO:0000313" key="3">
    <source>
        <dbReference type="EMBL" id="KAJ4472750.1"/>
    </source>
</evidence>
<comment type="caution">
    <text evidence="3">The sequence shown here is derived from an EMBL/GenBank/DDBJ whole genome shotgun (WGS) entry which is preliminary data.</text>
</comment>
<reference evidence="3" key="1">
    <citation type="submission" date="2022-08" db="EMBL/GenBank/DDBJ databases">
        <title>A Global Phylogenomic Analysis of the Shiitake Genus Lentinula.</title>
        <authorList>
            <consortium name="DOE Joint Genome Institute"/>
            <person name="Sierra-Patev S."/>
            <person name="Min B."/>
            <person name="Naranjo-Ortiz M."/>
            <person name="Looney B."/>
            <person name="Konkel Z."/>
            <person name="Slot J.C."/>
            <person name="Sakamoto Y."/>
            <person name="Steenwyk J.L."/>
            <person name="Rokas A."/>
            <person name="Carro J."/>
            <person name="Camarero S."/>
            <person name="Ferreira P."/>
            <person name="Molpeceres G."/>
            <person name="Ruiz-Duenas F.J."/>
            <person name="Serrano A."/>
            <person name="Henrissat B."/>
            <person name="Drula E."/>
            <person name="Hughes K.W."/>
            <person name="Mata J.L."/>
            <person name="Ishikawa N.K."/>
            <person name="Vargas-Isla R."/>
            <person name="Ushijima S."/>
            <person name="Smith C.A."/>
            <person name="Ahrendt S."/>
            <person name="Andreopoulos W."/>
            <person name="He G."/>
            <person name="Labutti K."/>
            <person name="Lipzen A."/>
            <person name="Ng V."/>
            <person name="Riley R."/>
            <person name="Sandor L."/>
            <person name="Barry K."/>
            <person name="Martinez A.T."/>
            <person name="Xiao Y."/>
            <person name="Gibbons J.G."/>
            <person name="Terashima K."/>
            <person name="Grigoriev I.V."/>
            <person name="Hibbett D.S."/>
        </authorList>
    </citation>
    <scope>NUCLEOTIDE SEQUENCE</scope>
    <source>
        <strain evidence="3">RHP3577 ss4</strain>
    </source>
</reference>
<evidence type="ECO:0000256" key="1">
    <source>
        <dbReference type="SAM" id="Coils"/>
    </source>
</evidence>
<name>A0ABQ8V4M5_9AGAR</name>